<evidence type="ECO:0000256" key="16">
    <source>
        <dbReference type="ARBA" id="ARBA00046288"/>
    </source>
</evidence>
<keyword evidence="9 18" id="KW-0472">Membrane</keyword>
<feature type="compositionally biased region" description="Acidic residues" evidence="17">
    <location>
        <begin position="11"/>
        <end position="23"/>
    </location>
</feature>
<comment type="caution">
    <text evidence="19">The sequence shown here is derived from an EMBL/GenBank/DDBJ whole genome shotgun (WGS) entry which is preliminary data.</text>
</comment>
<sequence>MKKKEEKEEKVEEEEEEKEDEENYCTPPKECCTLGCCYLYSQPTPNIFNLIIWNHWYLWCVIVVGVCVCCGVCACGVWRRKSHASRGGGGGGGVRGGGGGGGGGGRGGGGDACSEVDSQSAGSCYQPPPHYSRCSSFHQPPPYNEVTSKPDLYPLVISYSDTGKTNVGGSYLMVHYFRNYIMRPVVCSG</sequence>
<feature type="transmembrane region" description="Helical" evidence="18">
    <location>
        <begin position="56"/>
        <end position="78"/>
    </location>
</feature>
<evidence type="ECO:0000256" key="13">
    <source>
        <dbReference type="ARBA" id="ARBA00035628"/>
    </source>
</evidence>
<keyword evidence="6" id="KW-0967">Endosome</keyword>
<evidence type="ECO:0000256" key="7">
    <source>
        <dbReference type="ARBA" id="ARBA00022989"/>
    </source>
</evidence>
<evidence type="ECO:0000256" key="10">
    <source>
        <dbReference type="ARBA" id="ARBA00023163"/>
    </source>
</evidence>
<comment type="subcellular location">
    <subcellularLocation>
        <location evidence="1">Cytoplasmic vesicle membrane</location>
    </subcellularLocation>
    <subcellularLocation>
        <location evidence="16">Endomembrane system</location>
        <topology evidence="16">Single-pass type I membrane protein</topology>
    </subcellularLocation>
    <subcellularLocation>
        <location evidence="13">Late endosome membrane</location>
        <topology evidence="13">Single-pass membrane protein</topology>
    </subcellularLocation>
    <subcellularLocation>
        <location evidence="2">Lysosome membrane</location>
    </subcellularLocation>
</comment>
<evidence type="ECO:0000256" key="8">
    <source>
        <dbReference type="ARBA" id="ARBA00023015"/>
    </source>
</evidence>
<name>A0A482WG76_LAOST</name>
<keyword evidence="7 18" id="KW-1133">Transmembrane helix</keyword>
<reference evidence="19 20" key="1">
    <citation type="journal article" date="2017" name="Gigascience">
        <title>Genome sequence of the small brown planthopper, Laodelphax striatellus.</title>
        <authorList>
            <person name="Zhu J."/>
            <person name="Jiang F."/>
            <person name="Wang X."/>
            <person name="Yang P."/>
            <person name="Bao Y."/>
            <person name="Zhao W."/>
            <person name="Wang W."/>
            <person name="Lu H."/>
            <person name="Wang Q."/>
            <person name="Cui N."/>
            <person name="Li J."/>
            <person name="Chen X."/>
            <person name="Luo L."/>
            <person name="Yu J."/>
            <person name="Kang L."/>
            <person name="Cui F."/>
        </authorList>
    </citation>
    <scope>NUCLEOTIDE SEQUENCE [LARGE SCALE GENOMIC DNA]</scope>
    <source>
        <strain evidence="19">Lst14</strain>
    </source>
</reference>
<dbReference type="Proteomes" id="UP000291343">
    <property type="component" value="Unassembled WGS sequence"/>
</dbReference>
<keyword evidence="5" id="KW-0732">Signal</keyword>
<evidence type="ECO:0000256" key="18">
    <source>
        <dbReference type="SAM" id="Phobius"/>
    </source>
</evidence>
<dbReference type="STRING" id="195883.A0A482WG76"/>
<feature type="region of interest" description="Disordered" evidence="17">
    <location>
        <begin position="1"/>
        <end position="25"/>
    </location>
</feature>
<dbReference type="PANTHER" id="PTHR14971:SF2">
    <property type="entry name" value="VESICULAR, OVEREXPRESSED IN CANCER, PROSURVIVAL PROTEIN 1"/>
    <property type="match status" value="1"/>
</dbReference>
<feature type="compositionally biased region" description="Basic and acidic residues" evidence="17">
    <location>
        <begin position="1"/>
        <end position="10"/>
    </location>
</feature>
<accession>A0A482WG76</accession>
<dbReference type="InterPro" id="IPR026229">
    <property type="entry name" value="VOPP1"/>
</dbReference>
<evidence type="ECO:0000256" key="12">
    <source>
        <dbReference type="ARBA" id="ARBA00023329"/>
    </source>
</evidence>
<gene>
    <name evidence="19" type="ORF">LSTR_LSTR014391</name>
</gene>
<evidence type="ECO:0000313" key="19">
    <source>
        <dbReference type="EMBL" id="RZF32494.1"/>
    </source>
</evidence>
<evidence type="ECO:0000256" key="4">
    <source>
        <dbReference type="ARBA" id="ARBA00022692"/>
    </source>
</evidence>
<evidence type="ECO:0000256" key="2">
    <source>
        <dbReference type="ARBA" id="ARBA00004656"/>
    </source>
</evidence>
<evidence type="ECO:0000256" key="3">
    <source>
        <dbReference type="ARBA" id="ARBA00006655"/>
    </source>
</evidence>
<evidence type="ECO:0000256" key="9">
    <source>
        <dbReference type="ARBA" id="ARBA00023136"/>
    </source>
</evidence>
<dbReference type="PANTHER" id="PTHR14971">
    <property type="entry name" value="VESICULAR, OVEREXPRESSED IN CANCER, PROSURVIVAL PROTEIN 1"/>
    <property type="match status" value="1"/>
</dbReference>
<evidence type="ECO:0000256" key="14">
    <source>
        <dbReference type="ARBA" id="ARBA00035708"/>
    </source>
</evidence>
<protein>
    <recommendedName>
        <fullName evidence="14">WW domain binding protein VOPP1</fullName>
    </recommendedName>
    <alternativeName>
        <fullName evidence="15">Vesicular, overexpressed in cancer, prosurvival protein 1</fullName>
    </alternativeName>
</protein>
<evidence type="ECO:0000256" key="1">
    <source>
        <dbReference type="ARBA" id="ARBA00004156"/>
    </source>
</evidence>
<keyword evidence="4 18" id="KW-0812">Transmembrane</keyword>
<dbReference type="GO" id="GO:0005765">
    <property type="term" value="C:lysosomal membrane"/>
    <property type="evidence" value="ECO:0007669"/>
    <property type="project" value="UniProtKB-SubCell"/>
</dbReference>
<evidence type="ECO:0000313" key="20">
    <source>
        <dbReference type="Proteomes" id="UP000291343"/>
    </source>
</evidence>
<keyword evidence="20" id="KW-1185">Reference proteome</keyword>
<comment type="similarity">
    <text evidence="3">Belongs to the VOPP1/ECOP family.</text>
</comment>
<dbReference type="OrthoDB" id="6629737at2759"/>
<keyword evidence="12" id="KW-0968">Cytoplasmic vesicle</keyword>
<keyword evidence="11" id="KW-0458">Lysosome</keyword>
<dbReference type="AlphaFoldDB" id="A0A482WG76"/>
<keyword evidence="8" id="KW-0805">Transcription regulation</keyword>
<dbReference type="EMBL" id="QKKF02036914">
    <property type="protein sequence ID" value="RZF32494.1"/>
    <property type="molecule type" value="Genomic_DNA"/>
</dbReference>
<evidence type="ECO:0000256" key="15">
    <source>
        <dbReference type="ARBA" id="ARBA00035715"/>
    </source>
</evidence>
<evidence type="ECO:0000256" key="17">
    <source>
        <dbReference type="SAM" id="MobiDB-lite"/>
    </source>
</evidence>
<evidence type="ECO:0000256" key="6">
    <source>
        <dbReference type="ARBA" id="ARBA00022753"/>
    </source>
</evidence>
<feature type="compositionally biased region" description="Gly residues" evidence="17">
    <location>
        <begin position="86"/>
        <end position="103"/>
    </location>
</feature>
<evidence type="ECO:0000256" key="5">
    <source>
        <dbReference type="ARBA" id="ARBA00022729"/>
    </source>
</evidence>
<proteinExistence type="inferred from homology"/>
<dbReference type="GO" id="GO:0031902">
    <property type="term" value="C:late endosome membrane"/>
    <property type="evidence" value="ECO:0007669"/>
    <property type="project" value="UniProtKB-SubCell"/>
</dbReference>
<evidence type="ECO:0000256" key="11">
    <source>
        <dbReference type="ARBA" id="ARBA00023228"/>
    </source>
</evidence>
<dbReference type="InParanoid" id="A0A482WG76"/>
<keyword evidence="10" id="KW-0804">Transcription</keyword>
<feature type="region of interest" description="Disordered" evidence="17">
    <location>
        <begin position="82"/>
        <end position="103"/>
    </location>
</feature>
<organism evidence="19 20">
    <name type="scientific">Laodelphax striatellus</name>
    <name type="common">Small brown planthopper</name>
    <name type="synonym">Delphax striatella</name>
    <dbReference type="NCBI Taxonomy" id="195883"/>
    <lineage>
        <taxon>Eukaryota</taxon>
        <taxon>Metazoa</taxon>
        <taxon>Ecdysozoa</taxon>
        <taxon>Arthropoda</taxon>
        <taxon>Hexapoda</taxon>
        <taxon>Insecta</taxon>
        <taxon>Pterygota</taxon>
        <taxon>Neoptera</taxon>
        <taxon>Paraneoptera</taxon>
        <taxon>Hemiptera</taxon>
        <taxon>Auchenorrhyncha</taxon>
        <taxon>Fulgoroidea</taxon>
        <taxon>Delphacidae</taxon>
        <taxon>Criomorphinae</taxon>
        <taxon>Laodelphax</taxon>
    </lineage>
</organism>